<evidence type="ECO:0000313" key="3">
    <source>
        <dbReference type="Proteomes" id="UP000236379"/>
    </source>
</evidence>
<dbReference type="EMBL" id="PPPD01000002">
    <property type="protein sequence ID" value="PNY79751.1"/>
    <property type="molecule type" value="Genomic_DNA"/>
</dbReference>
<evidence type="ECO:0000313" key="2">
    <source>
        <dbReference type="EMBL" id="PNY79751.1"/>
    </source>
</evidence>
<name>A0A2K3UT89_9DEIO</name>
<feature type="region of interest" description="Disordered" evidence="1">
    <location>
        <begin position="50"/>
        <end position="75"/>
    </location>
</feature>
<reference evidence="2 3" key="1">
    <citation type="submission" date="2018-01" db="EMBL/GenBank/DDBJ databases">
        <title>Deinococcus koreensis sp. nov., a radiation-resistant bacterium isolated from river water.</title>
        <authorList>
            <person name="Choi A."/>
        </authorList>
    </citation>
    <scope>NUCLEOTIDE SEQUENCE [LARGE SCALE GENOMIC DNA]</scope>
    <source>
        <strain evidence="2 3">SJW1-2</strain>
    </source>
</reference>
<dbReference type="Proteomes" id="UP000236379">
    <property type="component" value="Unassembled WGS sequence"/>
</dbReference>
<gene>
    <name evidence="2" type="ORF">CVO96_17515</name>
</gene>
<dbReference type="OrthoDB" id="10012837at2"/>
<proteinExistence type="predicted"/>
<evidence type="ECO:0000256" key="1">
    <source>
        <dbReference type="SAM" id="MobiDB-lite"/>
    </source>
</evidence>
<dbReference type="RefSeq" id="WP_103313735.1">
    <property type="nucleotide sequence ID" value="NZ_PPPD01000002.1"/>
</dbReference>
<keyword evidence="3" id="KW-1185">Reference proteome</keyword>
<sequence>MTISLFAIAARIVAERAQDATRGALRDIRRAPLDEWAVYQADVQASAAARAETAAAPSPAEPGGPCAGPTGHAAF</sequence>
<accession>A0A2K3UT89</accession>
<dbReference type="AlphaFoldDB" id="A0A2K3UT89"/>
<comment type="caution">
    <text evidence="2">The sequence shown here is derived from an EMBL/GenBank/DDBJ whole genome shotgun (WGS) entry which is preliminary data.</text>
</comment>
<organism evidence="2 3">
    <name type="scientific">Deinococcus koreensis</name>
    <dbReference type="NCBI Taxonomy" id="2054903"/>
    <lineage>
        <taxon>Bacteria</taxon>
        <taxon>Thermotogati</taxon>
        <taxon>Deinococcota</taxon>
        <taxon>Deinococci</taxon>
        <taxon>Deinococcales</taxon>
        <taxon>Deinococcaceae</taxon>
        <taxon>Deinococcus</taxon>
    </lineage>
</organism>
<protein>
    <submittedName>
        <fullName evidence="2">Uncharacterized protein</fullName>
    </submittedName>
</protein>